<evidence type="ECO:0000313" key="2">
    <source>
        <dbReference type="Proteomes" id="UP000078046"/>
    </source>
</evidence>
<dbReference type="AlphaFoldDB" id="A0A177AQ51"/>
<protein>
    <submittedName>
        <fullName evidence="1">Uncharacterized protein</fullName>
    </submittedName>
</protein>
<evidence type="ECO:0000313" key="1">
    <source>
        <dbReference type="EMBL" id="OAF64136.1"/>
    </source>
</evidence>
<comment type="caution">
    <text evidence="1">The sequence shown here is derived from an EMBL/GenBank/DDBJ whole genome shotgun (WGS) entry which is preliminary data.</text>
</comment>
<reference evidence="1 2" key="1">
    <citation type="submission" date="2016-04" db="EMBL/GenBank/DDBJ databases">
        <title>The genome of Intoshia linei affirms orthonectids as highly simplified spiralians.</title>
        <authorList>
            <person name="Mikhailov K.V."/>
            <person name="Slusarev G.S."/>
            <person name="Nikitin M.A."/>
            <person name="Logacheva M.D."/>
            <person name="Penin A."/>
            <person name="Aleoshin V."/>
            <person name="Panchin Y.V."/>
        </authorList>
    </citation>
    <scope>NUCLEOTIDE SEQUENCE [LARGE SCALE GENOMIC DNA]</scope>
    <source>
        <strain evidence="1">Intl2013</strain>
        <tissue evidence="1">Whole animal</tissue>
    </source>
</reference>
<dbReference type="EMBL" id="LWCA01002092">
    <property type="protein sequence ID" value="OAF64136.1"/>
    <property type="molecule type" value="Genomic_DNA"/>
</dbReference>
<dbReference type="Proteomes" id="UP000078046">
    <property type="component" value="Unassembled WGS sequence"/>
</dbReference>
<sequence length="79" mass="9012">MCNSLDKIGNTERETIFDLISNEDAAVNQRDVDETTIGENTTADVTPEMITDLEEEIADHQEVLRREGRHSLFNYGPMR</sequence>
<gene>
    <name evidence="1" type="ORF">A3Q56_08138</name>
</gene>
<accession>A0A177AQ51</accession>
<keyword evidence="2" id="KW-1185">Reference proteome</keyword>
<proteinExistence type="predicted"/>
<name>A0A177AQ51_9BILA</name>
<organism evidence="1 2">
    <name type="scientific">Intoshia linei</name>
    <dbReference type="NCBI Taxonomy" id="1819745"/>
    <lineage>
        <taxon>Eukaryota</taxon>
        <taxon>Metazoa</taxon>
        <taxon>Spiralia</taxon>
        <taxon>Lophotrochozoa</taxon>
        <taxon>Mesozoa</taxon>
        <taxon>Orthonectida</taxon>
        <taxon>Rhopaluridae</taxon>
        <taxon>Intoshia</taxon>
    </lineage>
</organism>